<dbReference type="Proteomes" id="UP001321825">
    <property type="component" value="Chromosome"/>
</dbReference>
<evidence type="ECO:0000256" key="4">
    <source>
        <dbReference type="ARBA" id="ARBA00022481"/>
    </source>
</evidence>
<dbReference type="EMBL" id="AP024714">
    <property type="protein sequence ID" value="BCX81034.1"/>
    <property type="molecule type" value="Genomic_DNA"/>
</dbReference>
<reference evidence="14" key="1">
    <citation type="journal article" date="2024" name="Int. J. Syst. Evol. Microbiol.">
        <title>Methylomarinovum tepidoasis sp. nov., a moderately thermophilic methanotroph of the family Methylothermaceae isolated from a deep-sea hydrothermal field.</title>
        <authorList>
            <person name="Hirayama H."/>
            <person name="Takaki Y."/>
            <person name="Abe M."/>
            <person name="Miyazaki M."/>
            <person name="Uematsu K."/>
            <person name="Matsui Y."/>
            <person name="Takai K."/>
        </authorList>
    </citation>
    <scope>NUCLEOTIDE SEQUENCE [LARGE SCALE GENOMIC DNA]</scope>
    <source>
        <strain evidence="14">IT-9</strain>
    </source>
</reference>
<gene>
    <name evidence="13" type="ORF">MIT9_P0612</name>
</gene>
<dbReference type="GO" id="GO:0005886">
    <property type="term" value="C:plasma membrane"/>
    <property type="evidence" value="ECO:0007669"/>
    <property type="project" value="UniProtKB-SubCell"/>
</dbReference>
<protein>
    <recommendedName>
        <fullName evidence="2">Type II secretion system protein H</fullName>
    </recommendedName>
    <alternativeName>
        <fullName evidence="10">General secretion pathway protein H</fullName>
    </alternativeName>
</protein>
<keyword evidence="6 11" id="KW-0812">Transmembrane</keyword>
<evidence type="ECO:0000313" key="13">
    <source>
        <dbReference type="EMBL" id="BCX81034.1"/>
    </source>
</evidence>
<dbReference type="GO" id="GO:0015627">
    <property type="term" value="C:type II protein secretion system complex"/>
    <property type="evidence" value="ECO:0007669"/>
    <property type="project" value="InterPro"/>
</dbReference>
<keyword evidence="8 11" id="KW-0472">Membrane</keyword>
<dbReference type="RefSeq" id="WP_317705974.1">
    <property type="nucleotide sequence ID" value="NZ_AP024714.1"/>
</dbReference>
<dbReference type="KEGG" id="mcau:MIT9_P0612"/>
<feature type="domain" description="General secretion pathway GspH" evidence="12">
    <location>
        <begin position="43"/>
        <end position="176"/>
    </location>
</feature>
<comment type="similarity">
    <text evidence="9">Belongs to the GSP H family.</text>
</comment>
<dbReference type="Pfam" id="PF12019">
    <property type="entry name" value="GspH"/>
    <property type="match status" value="1"/>
</dbReference>
<evidence type="ECO:0000256" key="7">
    <source>
        <dbReference type="ARBA" id="ARBA00022989"/>
    </source>
</evidence>
<evidence type="ECO:0000256" key="3">
    <source>
        <dbReference type="ARBA" id="ARBA00022475"/>
    </source>
</evidence>
<sequence>MFSRATGFTLIELMVTVAMAAIVLTVGVPGFQALVKNNRLTAAANELVGTLSLARSEAVKRGIRVTVCKSADGESCATSGYWEQGWIVFTDLNSDGAFADNGDSTPCESGEECILRVHGALPDTLTLRTGSNFSNWISYLPSGISRGNGGLANGTFRLCHGTDTADARSIAINTTGRVSVTKGASTCP</sequence>
<evidence type="ECO:0000256" key="5">
    <source>
        <dbReference type="ARBA" id="ARBA00022519"/>
    </source>
</evidence>
<evidence type="ECO:0000256" key="10">
    <source>
        <dbReference type="ARBA" id="ARBA00030775"/>
    </source>
</evidence>
<dbReference type="Gene3D" id="3.55.40.10">
    <property type="entry name" value="minor pseudopilin epsh domain"/>
    <property type="match status" value="1"/>
</dbReference>
<proteinExistence type="inferred from homology"/>
<comment type="subcellular location">
    <subcellularLocation>
        <location evidence="1">Cell inner membrane</location>
        <topology evidence="1">Single-pass membrane protein</topology>
    </subcellularLocation>
</comment>
<keyword evidence="4" id="KW-0488">Methylation</keyword>
<evidence type="ECO:0000256" key="8">
    <source>
        <dbReference type="ARBA" id="ARBA00023136"/>
    </source>
</evidence>
<evidence type="ECO:0000313" key="14">
    <source>
        <dbReference type="Proteomes" id="UP001321825"/>
    </source>
</evidence>
<evidence type="ECO:0000259" key="12">
    <source>
        <dbReference type="Pfam" id="PF12019"/>
    </source>
</evidence>
<dbReference type="InterPro" id="IPR022346">
    <property type="entry name" value="T2SS_GspH"/>
</dbReference>
<dbReference type="PROSITE" id="PS00409">
    <property type="entry name" value="PROKAR_NTER_METHYL"/>
    <property type="match status" value="1"/>
</dbReference>
<organism evidence="13 14">
    <name type="scientific">Methylomarinovum caldicuralii</name>
    <dbReference type="NCBI Taxonomy" id="438856"/>
    <lineage>
        <taxon>Bacteria</taxon>
        <taxon>Pseudomonadati</taxon>
        <taxon>Pseudomonadota</taxon>
        <taxon>Gammaproteobacteria</taxon>
        <taxon>Methylococcales</taxon>
        <taxon>Methylothermaceae</taxon>
        <taxon>Methylomarinovum</taxon>
    </lineage>
</organism>
<dbReference type="AlphaFoldDB" id="A0AAU9C978"/>
<evidence type="ECO:0000256" key="11">
    <source>
        <dbReference type="SAM" id="Phobius"/>
    </source>
</evidence>
<dbReference type="NCBIfam" id="TIGR02532">
    <property type="entry name" value="IV_pilin_GFxxxE"/>
    <property type="match status" value="1"/>
</dbReference>
<name>A0AAU9C978_9GAMM</name>
<dbReference type="InterPro" id="IPR012902">
    <property type="entry name" value="N_methyl_site"/>
</dbReference>
<dbReference type="Pfam" id="PF07963">
    <property type="entry name" value="N_methyl"/>
    <property type="match status" value="1"/>
</dbReference>
<feature type="transmembrane region" description="Helical" evidence="11">
    <location>
        <begin position="7"/>
        <end position="31"/>
    </location>
</feature>
<evidence type="ECO:0000256" key="2">
    <source>
        <dbReference type="ARBA" id="ARBA00021549"/>
    </source>
</evidence>
<evidence type="ECO:0000256" key="9">
    <source>
        <dbReference type="ARBA" id="ARBA00025772"/>
    </source>
</evidence>
<dbReference type="InterPro" id="IPR045584">
    <property type="entry name" value="Pilin-like"/>
</dbReference>
<dbReference type="GO" id="GO:0015628">
    <property type="term" value="P:protein secretion by the type II secretion system"/>
    <property type="evidence" value="ECO:0007669"/>
    <property type="project" value="InterPro"/>
</dbReference>
<keyword evidence="3" id="KW-1003">Cell membrane</keyword>
<accession>A0AAU9C978</accession>
<evidence type="ECO:0000256" key="6">
    <source>
        <dbReference type="ARBA" id="ARBA00022692"/>
    </source>
</evidence>
<dbReference type="SUPFAM" id="SSF54523">
    <property type="entry name" value="Pili subunits"/>
    <property type="match status" value="1"/>
</dbReference>
<keyword evidence="14" id="KW-1185">Reference proteome</keyword>
<keyword evidence="7 11" id="KW-1133">Transmembrane helix</keyword>
<evidence type="ECO:0000256" key="1">
    <source>
        <dbReference type="ARBA" id="ARBA00004377"/>
    </source>
</evidence>
<keyword evidence="5" id="KW-0997">Cell inner membrane</keyword>